<dbReference type="SMART" id="SM00195">
    <property type="entry name" value="DSPc"/>
    <property type="match status" value="1"/>
</dbReference>
<evidence type="ECO:0000259" key="6">
    <source>
        <dbReference type="PROSITE" id="PS50056"/>
    </source>
</evidence>
<keyword evidence="8" id="KW-1185">Reference proteome</keyword>
<feature type="domain" description="Tyrosine specific protein phosphatases" evidence="6">
    <location>
        <begin position="119"/>
        <end position="172"/>
    </location>
</feature>
<dbReference type="InterPro" id="IPR020422">
    <property type="entry name" value="TYR_PHOSPHATASE_DUAL_dom"/>
</dbReference>
<evidence type="ECO:0000256" key="4">
    <source>
        <dbReference type="ARBA" id="ARBA00022912"/>
    </source>
</evidence>
<evidence type="ECO:0000256" key="1">
    <source>
        <dbReference type="ARBA" id="ARBA00008601"/>
    </source>
</evidence>
<dbReference type="GO" id="GO:0008330">
    <property type="term" value="F:protein tyrosine/threonine phosphatase activity"/>
    <property type="evidence" value="ECO:0007669"/>
    <property type="project" value="TreeGrafter"/>
</dbReference>
<dbReference type="Proteomes" id="UP000724874">
    <property type="component" value="Unassembled WGS sequence"/>
</dbReference>
<comment type="similarity">
    <text evidence="1">Belongs to the protein-tyrosine phosphatase family. Non-receptor class dual specificity subfamily.</text>
</comment>
<evidence type="ECO:0000256" key="2">
    <source>
        <dbReference type="ARBA" id="ARBA00013064"/>
    </source>
</evidence>
<evidence type="ECO:0000256" key="3">
    <source>
        <dbReference type="ARBA" id="ARBA00022801"/>
    </source>
</evidence>
<keyword evidence="4" id="KW-0904">Protein phosphatase</keyword>
<protein>
    <recommendedName>
        <fullName evidence="2">protein-tyrosine-phosphatase</fullName>
        <ecNumber evidence="2">3.1.3.48</ecNumber>
    </recommendedName>
</protein>
<dbReference type="PANTHER" id="PTHR10159">
    <property type="entry name" value="DUAL SPECIFICITY PROTEIN PHOSPHATASE"/>
    <property type="match status" value="1"/>
</dbReference>
<dbReference type="PROSITE" id="PS50054">
    <property type="entry name" value="TYR_PHOSPHATASE_DUAL"/>
    <property type="match status" value="1"/>
</dbReference>
<dbReference type="Pfam" id="PF00782">
    <property type="entry name" value="DSPc"/>
    <property type="match status" value="1"/>
</dbReference>
<feature type="domain" description="Tyrosine-protein phosphatase" evidence="5">
    <location>
        <begin position="46"/>
        <end position="194"/>
    </location>
</feature>
<dbReference type="InterPro" id="IPR029021">
    <property type="entry name" value="Prot-tyrosine_phosphatase-like"/>
</dbReference>
<dbReference type="SUPFAM" id="SSF52799">
    <property type="entry name" value="(Phosphotyrosine protein) phosphatases II"/>
    <property type="match status" value="1"/>
</dbReference>
<dbReference type="OrthoDB" id="10252009at2759"/>
<dbReference type="GO" id="GO:0033550">
    <property type="term" value="F:MAP kinase tyrosine phosphatase activity"/>
    <property type="evidence" value="ECO:0007669"/>
    <property type="project" value="TreeGrafter"/>
</dbReference>
<keyword evidence="3" id="KW-0378">Hydrolase</keyword>
<dbReference type="InterPro" id="IPR000387">
    <property type="entry name" value="Tyr_Pase_dom"/>
</dbReference>
<sequence>MSYGYVKAATPNPHQPFSLTPAIAVSGPPSASPFSPSSHNARPARNVSEIIPRLYISDLAFAENPALLSAYRITHILSTMSENIFRPPPSLLAVQPVRLQVRVEDLPFAELAGHLPTTTAFIRDALASSPEARVLVHCAEGISRSVSAVAAYLMAAYNWSPTEALQYIKSKRIQANPNFGFVQQLHEYARDSLGRAIANPVPHFSSPS</sequence>
<dbReference type="AlphaFoldDB" id="A0A9P5NRG0"/>
<name>A0A9P5NRG0_GYMJU</name>
<dbReference type="CDD" id="cd14498">
    <property type="entry name" value="DSP"/>
    <property type="match status" value="1"/>
</dbReference>
<evidence type="ECO:0000313" key="8">
    <source>
        <dbReference type="Proteomes" id="UP000724874"/>
    </source>
</evidence>
<dbReference type="GO" id="GO:0043409">
    <property type="term" value="P:negative regulation of MAPK cascade"/>
    <property type="evidence" value="ECO:0007669"/>
    <property type="project" value="TreeGrafter"/>
</dbReference>
<dbReference type="Gene3D" id="3.90.190.10">
    <property type="entry name" value="Protein tyrosine phosphatase superfamily"/>
    <property type="match status" value="1"/>
</dbReference>
<dbReference type="GO" id="GO:0005737">
    <property type="term" value="C:cytoplasm"/>
    <property type="evidence" value="ECO:0007669"/>
    <property type="project" value="TreeGrafter"/>
</dbReference>
<proteinExistence type="inferred from homology"/>
<dbReference type="PROSITE" id="PS50056">
    <property type="entry name" value="TYR_PHOSPHATASE_2"/>
    <property type="match status" value="1"/>
</dbReference>
<dbReference type="EC" id="3.1.3.48" evidence="2"/>
<comment type="caution">
    <text evidence="7">The sequence shown here is derived from an EMBL/GenBank/DDBJ whole genome shotgun (WGS) entry which is preliminary data.</text>
</comment>
<dbReference type="GO" id="GO:0017017">
    <property type="term" value="F:MAP kinase tyrosine/serine/threonine phosphatase activity"/>
    <property type="evidence" value="ECO:0007669"/>
    <property type="project" value="TreeGrafter"/>
</dbReference>
<gene>
    <name evidence="7" type="ORF">CPB84DRAFT_1814858</name>
</gene>
<evidence type="ECO:0000313" key="7">
    <source>
        <dbReference type="EMBL" id="KAF8902808.1"/>
    </source>
</evidence>
<dbReference type="PANTHER" id="PTHR10159:SF519">
    <property type="entry name" value="DUAL SPECIFICITY PROTEIN PHOSPHATASE MPK3"/>
    <property type="match status" value="1"/>
</dbReference>
<accession>A0A9P5NRG0</accession>
<reference evidence="7" key="1">
    <citation type="submission" date="2020-11" db="EMBL/GenBank/DDBJ databases">
        <authorList>
            <consortium name="DOE Joint Genome Institute"/>
            <person name="Ahrendt S."/>
            <person name="Riley R."/>
            <person name="Andreopoulos W."/>
            <person name="LaButti K."/>
            <person name="Pangilinan J."/>
            <person name="Ruiz-duenas F.J."/>
            <person name="Barrasa J.M."/>
            <person name="Sanchez-Garcia M."/>
            <person name="Camarero S."/>
            <person name="Miyauchi S."/>
            <person name="Serrano A."/>
            <person name="Linde D."/>
            <person name="Babiker R."/>
            <person name="Drula E."/>
            <person name="Ayuso-Fernandez I."/>
            <person name="Pacheco R."/>
            <person name="Padilla G."/>
            <person name="Ferreira P."/>
            <person name="Barriuso J."/>
            <person name="Kellner H."/>
            <person name="Castanera R."/>
            <person name="Alfaro M."/>
            <person name="Ramirez L."/>
            <person name="Pisabarro A.G."/>
            <person name="Kuo A."/>
            <person name="Tritt A."/>
            <person name="Lipzen A."/>
            <person name="He G."/>
            <person name="Yan M."/>
            <person name="Ng V."/>
            <person name="Cullen D."/>
            <person name="Martin F."/>
            <person name="Rosso M.-N."/>
            <person name="Henrissat B."/>
            <person name="Hibbett D."/>
            <person name="Martinez A.T."/>
            <person name="Grigoriev I.V."/>
        </authorList>
    </citation>
    <scope>NUCLEOTIDE SEQUENCE</scope>
    <source>
        <strain evidence="7">AH 44721</strain>
    </source>
</reference>
<organism evidence="7 8">
    <name type="scientific">Gymnopilus junonius</name>
    <name type="common">Spectacular rustgill mushroom</name>
    <name type="synonym">Gymnopilus spectabilis subsp. junonius</name>
    <dbReference type="NCBI Taxonomy" id="109634"/>
    <lineage>
        <taxon>Eukaryota</taxon>
        <taxon>Fungi</taxon>
        <taxon>Dikarya</taxon>
        <taxon>Basidiomycota</taxon>
        <taxon>Agaricomycotina</taxon>
        <taxon>Agaricomycetes</taxon>
        <taxon>Agaricomycetidae</taxon>
        <taxon>Agaricales</taxon>
        <taxon>Agaricineae</taxon>
        <taxon>Hymenogastraceae</taxon>
        <taxon>Gymnopilus</taxon>
    </lineage>
</organism>
<dbReference type="EMBL" id="JADNYJ010000034">
    <property type="protein sequence ID" value="KAF8902808.1"/>
    <property type="molecule type" value="Genomic_DNA"/>
</dbReference>
<evidence type="ECO:0000259" key="5">
    <source>
        <dbReference type="PROSITE" id="PS50054"/>
    </source>
</evidence>
<dbReference type="InterPro" id="IPR000340">
    <property type="entry name" value="Dual-sp_phosphatase_cat-dom"/>
</dbReference>